<proteinExistence type="predicted"/>
<gene>
    <name evidence="1" type="ORF">S01H1_64715</name>
</gene>
<accession>X0WKX9</accession>
<sequence length="147" mass="15911">MASGFVIRKNQYYDSVFLMRISQRISDAKGVQQNAVLMGSDTNKGLLSNIGIRDTQIDAAQSNDLIVAVIADTPRIVNDVLDKLDEYFQSGVQSASASNLHSFEEGLAQKPDANLVAISVPGEYAAREVRKALESGLNVFLFSANVS</sequence>
<dbReference type="Gene3D" id="3.40.50.720">
    <property type="entry name" value="NAD(P)-binding Rossmann-like Domain"/>
    <property type="match status" value="1"/>
</dbReference>
<dbReference type="EMBL" id="BARS01042670">
    <property type="protein sequence ID" value="GAG31310.1"/>
    <property type="molecule type" value="Genomic_DNA"/>
</dbReference>
<name>X0WKX9_9ZZZZ</name>
<reference evidence="1" key="1">
    <citation type="journal article" date="2014" name="Front. Microbiol.">
        <title>High frequency of phylogenetically diverse reductive dehalogenase-homologous genes in deep subseafloor sedimentary metagenomes.</title>
        <authorList>
            <person name="Kawai M."/>
            <person name="Futagami T."/>
            <person name="Toyoda A."/>
            <person name="Takaki Y."/>
            <person name="Nishi S."/>
            <person name="Hori S."/>
            <person name="Arai W."/>
            <person name="Tsubouchi T."/>
            <person name="Morono Y."/>
            <person name="Uchiyama I."/>
            <person name="Ito T."/>
            <person name="Fujiyama A."/>
            <person name="Inagaki F."/>
            <person name="Takami H."/>
        </authorList>
    </citation>
    <scope>NUCLEOTIDE SEQUENCE</scope>
    <source>
        <strain evidence="1">Expedition CK06-06</strain>
    </source>
</reference>
<evidence type="ECO:0000313" key="1">
    <source>
        <dbReference type="EMBL" id="GAG31310.1"/>
    </source>
</evidence>
<organism evidence="1">
    <name type="scientific">marine sediment metagenome</name>
    <dbReference type="NCBI Taxonomy" id="412755"/>
    <lineage>
        <taxon>unclassified sequences</taxon>
        <taxon>metagenomes</taxon>
        <taxon>ecological metagenomes</taxon>
    </lineage>
</organism>
<protein>
    <submittedName>
        <fullName evidence="1">Uncharacterized protein</fullName>
    </submittedName>
</protein>
<feature type="non-terminal residue" evidence="1">
    <location>
        <position position="147"/>
    </location>
</feature>
<dbReference type="AlphaFoldDB" id="X0WKX9"/>
<comment type="caution">
    <text evidence="1">The sequence shown here is derived from an EMBL/GenBank/DDBJ whole genome shotgun (WGS) entry which is preliminary data.</text>
</comment>